<dbReference type="PANTHER" id="PTHR12645">
    <property type="entry name" value="ALR/ERV"/>
    <property type="match status" value="1"/>
</dbReference>
<dbReference type="GeneID" id="68120127"/>
<dbReference type="GO" id="GO:0016971">
    <property type="term" value="F:flavin-dependent sulfhydryl oxidase activity"/>
    <property type="evidence" value="ECO:0007669"/>
    <property type="project" value="InterPro"/>
</dbReference>
<name>A0A6A5C3Q4_NAEFO</name>
<dbReference type="Pfam" id="PF04777">
    <property type="entry name" value="Evr1_Alr"/>
    <property type="match status" value="1"/>
</dbReference>
<dbReference type="VEuPathDB" id="AmoebaDB:FDP41_012912"/>
<comment type="caution">
    <text evidence="9">The sequence shown here is derived from an EMBL/GenBank/DDBJ whole genome shotgun (WGS) entry which is preliminary data.</text>
</comment>
<feature type="domain" description="ERV/ALR sulfhydryl oxidase" evidence="8">
    <location>
        <begin position="172"/>
        <end position="275"/>
    </location>
</feature>
<dbReference type="PANTHER" id="PTHR12645:SF0">
    <property type="entry name" value="FAD-LINKED SULFHYDRYL OXIDASE ALR"/>
    <property type="match status" value="1"/>
</dbReference>
<feature type="compositionally biased region" description="Polar residues" evidence="7">
    <location>
        <begin position="1"/>
        <end position="15"/>
    </location>
</feature>
<dbReference type="Gene3D" id="1.20.120.310">
    <property type="entry name" value="ERV/ALR sulfhydryl oxidase domain"/>
    <property type="match status" value="1"/>
</dbReference>
<feature type="region of interest" description="Disordered" evidence="7">
    <location>
        <begin position="1"/>
        <end position="70"/>
    </location>
</feature>
<keyword evidence="6" id="KW-0812">Transmembrane</keyword>
<dbReference type="Proteomes" id="UP000444721">
    <property type="component" value="Unassembled WGS sequence"/>
</dbReference>
<sequence length="280" mass="32189">MLVQQQSPPLTVRSDSSSLPSSLPSSSPPPMNTSTTSMMTPPTVIHHRSSPTHSEMTLSSSTTTDTTTTSSPMIMITKNNIPSMKSSSSFGWNSSRRMILTLVILFALFLFVYLMVKSTNHKFDKNDSGGDDDDIYYNTPVALTPEEQVTFLENYKKKQLLNSVCSIEKNDGMLTREIIGPHVWNVFHAFIENYSNHQDDSKLLQWIQLTTELFPCQQCSKDFRGILKKFPYRGFESYYKSKSRWMCKLHNLVNQKTNKDKLFDCDDEKELRMRYKLQKC</sequence>
<dbReference type="PROSITE" id="PS51324">
    <property type="entry name" value="ERV_ALR"/>
    <property type="match status" value="1"/>
</dbReference>
<evidence type="ECO:0000256" key="5">
    <source>
        <dbReference type="ARBA" id="ARBA00023157"/>
    </source>
</evidence>
<keyword evidence="5" id="KW-1015">Disulfide bond</keyword>
<evidence type="ECO:0000256" key="1">
    <source>
        <dbReference type="ARBA" id="ARBA00001974"/>
    </source>
</evidence>
<accession>A0A6A5C3Q4</accession>
<dbReference type="OrthoDB" id="17199at2759"/>
<dbReference type="InterPro" id="IPR036774">
    <property type="entry name" value="ERV/ALR_sulphydryl_oxid_sf"/>
</dbReference>
<evidence type="ECO:0000259" key="8">
    <source>
        <dbReference type="PROSITE" id="PS51324"/>
    </source>
</evidence>
<evidence type="ECO:0000256" key="4">
    <source>
        <dbReference type="ARBA" id="ARBA00023002"/>
    </source>
</evidence>
<feature type="compositionally biased region" description="Low complexity" evidence="7">
    <location>
        <begin position="52"/>
        <end position="70"/>
    </location>
</feature>
<evidence type="ECO:0000313" key="9">
    <source>
        <dbReference type="EMBL" id="KAF0981124.1"/>
    </source>
</evidence>
<evidence type="ECO:0000256" key="7">
    <source>
        <dbReference type="SAM" id="MobiDB-lite"/>
    </source>
</evidence>
<keyword evidence="4 6" id="KW-0560">Oxidoreductase</keyword>
<dbReference type="GO" id="GO:0050660">
    <property type="term" value="F:flavin adenine dinucleotide binding"/>
    <property type="evidence" value="ECO:0007669"/>
    <property type="project" value="TreeGrafter"/>
</dbReference>
<keyword evidence="2 6" id="KW-0285">Flavoprotein</keyword>
<dbReference type="GO" id="GO:0005739">
    <property type="term" value="C:mitochondrion"/>
    <property type="evidence" value="ECO:0007669"/>
    <property type="project" value="TreeGrafter"/>
</dbReference>
<reference evidence="9 10" key="1">
    <citation type="journal article" date="2019" name="Sci. Rep.">
        <title>Nanopore sequencing improves the draft genome of the human pathogenic amoeba Naegleria fowleri.</title>
        <authorList>
            <person name="Liechti N."/>
            <person name="Schurch N."/>
            <person name="Bruggmann R."/>
            <person name="Wittwer M."/>
        </authorList>
    </citation>
    <scope>NUCLEOTIDE SEQUENCE [LARGE SCALE GENOMIC DNA]</scope>
    <source>
        <strain evidence="9 10">ATCC 30894</strain>
    </source>
</reference>
<gene>
    <name evidence="9" type="ORF">FDP41_012912</name>
</gene>
<feature type="compositionally biased region" description="Low complexity" evidence="7">
    <location>
        <begin position="32"/>
        <end position="43"/>
    </location>
</feature>
<evidence type="ECO:0000256" key="2">
    <source>
        <dbReference type="ARBA" id="ARBA00022630"/>
    </source>
</evidence>
<proteinExistence type="predicted"/>
<dbReference type="SUPFAM" id="SSF69000">
    <property type="entry name" value="FAD-dependent thiol oxidase"/>
    <property type="match status" value="1"/>
</dbReference>
<comment type="catalytic activity">
    <reaction evidence="6">
        <text>2 R'C(R)SH + O2 = R'C(R)S-S(R)CR' + H2O2</text>
        <dbReference type="Rhea" id="RHEA:17357"/>
        <dbReference type="ChEBI" id="CHEBI:15379"/>
        <dbReference type="ChEBI" id="CHEBI:16240"/>
        <dbReference type="ChEBI" id="CHEBI:16520"/>
        <dbReference type="ChEBI" id="CHEBI:17412"/>
        <dbReference type="EC" id="1.8.3.2"/>
    </reaction>
</comment>
<organism evidence="9 10">
    <name type="scientific">Naegleria fowleri</name>
    <name type="common">Brain eating amoeba</name>
    <dbReference type="NCBI Taxonomy" id="5763"/>
    <lineage>
        <taxon>Eukaryota</taxon>
        <taxon>Discoba</taxon>
        <taxon>Heterolobosea</taxon>
        <taxon>Tetramitia</taxon>
        <taxon>Eutetramitia</taxon>
        <taxon>Vahlkampfiidae</taxon>
        <taxon>Naegleria</taxon>
    </lineage>
</organism>
<comment type="cofactor">
    <cofactor evidence="1 6">
        <name>FAD</name>
        <dbReference type="ChEBI" id="CHEBI:57692"/>
    </cofactor>
</comment>
<evidence type="ECO:0000256" key="3">
    <source>
        <dbReference type="ARBA" id="ARBA00022827"/>
    </source>
</evidence>
<dbReference type="EC" id="1.8.3.2" evidence="6"/>
<dbReference type="AlphaFoldDB" id="A0A6A5C3Q4"/>
<evidence type="ECO:0000256" key="6">
    <source>
        <dbReference type="RuleBase" id="RU371123"/>
    </source>
</evidence>
<feature type="compositionally biased region" description="Low complexity" evidence="7">
    <location>
        <begin position="16"/>
        <end position="25"/>
    </location>
</feature>
<dbReference type="InterPro" id="IPR017905">
    <property type="entry name" value="ERV/ALR_sulphydryl_oxidase"/>
</dbReference>
<keyword evidence="6" id="KW-1133">Transmembrane helix</keyword>
<keyword evidence="10" id="KW-1185">Reference proteome</keyword>
<dbReference type="EMBL" id="VFQX01000016">
    <property type="protein sequence ID" value="KAF0981124.1"/>
    <property type="molecule type" value="Genomic_DNA"/>
</dbReference>
<keyword evidence="6" id="KW-0472">Membrane</keyword>
<keyword evidence="3 6" id="KW-0274">FAD</keyword>
<dbReference type="RefSeq" id="XP_044565837.1">
    <property type="nucleotide sequence ID" value="XM_044703484.1"/>
</dbReference>
<dbReference type="InterPro" id="IPR039799">
    <property type="entry name" value="ALR/ERV"/>
</dbReference>
<feature type="transmembrane region" description="Helical" evidence="6">
    <location>
        <begin position="98"/>
        <end position="116"/>
    </location>
</feature>
<evidence type="ECO:0000313" key="10">
    <source>
        <dbReference type="Proteomes" id="UP000444721"/>
    </source>
</evidence>
<protein>
    <recommendedName>
        <fullName evidence="6">Sulfhydryl oxidase</fullName>
        <ecNumber evidence="6">1.8.3.2</ecNumber>
    </recommendedName>
</protein>
<dbReference type="VEuPathDB" id="AmoebaDB:NF0065710"/>